<comment type="caution">
    <text evidence="2">The sequence shown here is derived from an EMBL/GenBank/DDBJ whole genome shotgun (WGS) entry which is preliminary data.</text>
</comment>
<dbReference type="AlphaFoldDB" id="M0QMX8"/>
<dbReference type="SUPFAM" id="SSF52777">
    <property type="entry name" value="CoA-dependent acyltransferases"/>
    <property type="match status" value="1"/>
</dbReference>
<reference evidence="2 3" key="1">
    <citation type="submission" date="2013-01" db="EMBL/GenBank/DDBJ databases">
        <title>Whole genome shotgun sequence of Gordonia soli NBRC 108243.</title>
        <authorList>
            <person name="Isaki-Nakamura S."/>
            <person name="Hosoyama A."/>
            <person name="Tsuchikane K."/>
            <person name="Ando Y."/>
            <person name="Baba S."/>
            <person name="Ohji S."/>
            <person name="Hamada M."/>
            <person name="Tamura T."/>
            <person name="Yamazoe A."/>
            <person name="Yamazaki S."/>
            <person name="Fujita N."/>
        </authorList>
    </citation>
    <scope>NUCLEOTIDE SEQUENCE [LARGE SCALE GENOMIC DNA]</scope>
    <source>
        <strain evidence="2 3">NBRC 108243</strain>
    </source>
</reference>
<proteinExistence type="predicted"/>
<dbReference type="InterPro" id="IPR023213">
    <property type="entry name" value="CAT-like_dom_sf"/>
</dbReference>
<evidence type="ECO:0000313" key="3">
    <source>
        <dbReference type="Proteomes" id="UP000011666"/>
    </source>
</evidence>
<evidence type="ECO:0000313" key="2">
    <source>
        <dbReference type="EMBL" id="GAC69769.1"/>
    </source>
</evidence>
<feature type="compositionally biased region" description="Polar residues" evidence="1">
    <location>
        <begin position="227"/>
        <end position="241"/>
    </location>
</feature>
<feature type="region of interest" description="Disordered" evidence="1">
    <location>
        <begin position="217"/>
        <end position="251"/>
    </location>
</feature>
<sequence length="479" mass="50194">MMDGGRRRLSAPDATYWFVHDTLHWSVVLQLTWTVEGSVPDAALEEMAARLSAGRLHRRLCRPRVPGARPYWVRAEEPLTAVIDRVPVADDEIDAWSGAELDGVPLDPEEGRCWRLRAVTTRDGRSVLSLTALHLVTDGRSMVAAASDALAAVALGRDIPVRGSADLIAADRIPADTSAAGGRTAGAVADLVDAVRQVGAAASGVARVAVGVGRDRLTEGRAGGGRAQTSKTVEAAPTSTEPGRASLSDRAPTAVGARATATVAADAWEAVAVRHGGTTNSLFVAVVSGTLRSAGHADLGVPIRVGLPVDVRADGDDGGNATAGVTVTLTDQPVAGTDLGPIRRACKHAFTELGAGRRTSTVHLQPLMWLLPNRWLLPMVTAGSGMPDVVASNLGASEGLSSVAGRRASRVAFRGIAQGVDPDLPYRFGDGVQAWFLRSGDSITIAAQAFDEKTFPDDSTLRAALRGELLKWEVPHEIR</sequence>
<name>M0QMX8_9ACTN</name>
<dbReference type="eggNOG" id="COG1020">
    <property type="taxonomic scope" value="Bacteria"/>
</dbReference>
<dbReference type="EMBL" id="BANX01000028">
    <property type="protein sequence ID" value="GAC69769.1"/>
    <property type="molecule type" value="Genomic_DNA"/>
</dbReference>
<keyword evidence="3" id="KW-1185">Reference proteome</keyword>
<evidence type="ECO:0008006" key="4">
    <source>
        <dbReference type="Google" id="ProtNLM"/>
    </source>
</evidence>
<organism evidence="2 3">
    <name type="scientific">Gordonia soli NBRC 108243</name>
    <dbReference type="NCBI Taxonomy" id="1223545"/>
    <lineage>
        <taxon>Bacteria</taxon>
        <taxon>Bacillati</taxon>
        <taxon>Actinomycetota</taxon>
        <taxon>Actinomycetes</taxon>
        <taxon>Mycobacteriales</taxon>
        <taxon>Gordoniaceae</taxon>
        <taxon>Gordonia</taxon>
    </lineage>
</organism>
<gene>
    <name evidence="2" type="ORF">GS4_28_00170</name>
</gene>
<dbReference type="Proteomes" id="UP000011666">
    <property type="component" value="Unassembled WGS sequence"/>
</dbReference>
<protein>
    <recommendedName>
        <fullName evidence="4">Condensation domain-containing protein</fullName>
    </recommendedName>
</protein>
<accession>M0QMX8</accession>
<dbReference type="Gene3D" id="3.30.559.10">
    <property type="entry name" value="Chloramphenicol acetyltransferase-like domain"/>
    <property type="match status" value="1"/>
</dbReference>
<dbReference type="RefSeq" id="WP_007623160.1">
    <property type="nucleotide sequence ID" value="NZ_BANX01000028.1"/>
</dbReference>
<evidence type="ECO:0000256" key="1">
    <source>
        <dbReference type="SAM" id="MobiDB-lite"/>
    </source>
</evidence>
<dbReference type="STRING" id="1223545.GS4_28_00170"/>